<dbReference type="EMBL" id="MU842835">
    <property type="protein sequence ID" value="KAK2032009.1"/>
    <property type="molecule type" value="Genomic_DNA"/>
</dbReference>
<evidence type="ECO:0008006" key="7">
    <source>
        <dbReference type="Google" id="ProtNLM"/>
    </source>
</evidence>
<dbReference type="InterPro" id="IPR013784">
    <property type="entry name" value="Carb-bd-like_fold"/>
</dbReference>
<dbReference type="Proteomes" id="UP001232148">
    <property type="component" value="Unassembled WGS sequence"/>
</dbReference>
<protein>
    <recommendedName>
        <fullName evidence="7">Carboxypeptidase regulatory-like domain-containing protein</fullName>
    </recommendedName>
</protein>
<organism evidence="5 6">
    <name type="scientific">Colletotrichum zoysiae</name>
    <dbReference type="NCBI Taxonomy" id="1216348"/>
    <lineage>
        <taxon>Eukaryota</taxon>
        <taxon>Fungi</taxon>
        <taxon>Dikarya</taxon>
        <taxon>Ascomycota</taxon>
        <taxon>Pezizomycotina</taxon>
        <taxon>Sordariomycetes</taxon>
        <taxon>Hypocreomycetidae</taxon>
        <taxon>Glomerellales</taxon>
        <taxon>Glomerellaceae</taxon>
        <taxon>Colletotrichum</taxon>
        <taxon>Colletotrichum graminicola species complex</taxon>
    </lineage>
</organism>
<gene>
    <name evidence="5" type="ORF">LX32DRAFT_726218</name>
</gene>
<feature type="signal peptide" evidence="4">
    <location>
        <begin position="1"/>
        <end position="21"/>
    </location>
</feature>
<evidence type="ECO:0000256" key="4">
    <source>
        <dbReference type="SAM" id="SignalP"/>
    </source>
</evidence>
<dbReference type="GO" id="GO:0000272">
    <property type="term" value="P:polysaccharide catabolic process"/>
    <property type="evidence" value="ECO:0007669"/>
    <property type="project" value="UniProtKB-KW"/>
</dbReference>
<keyword evidence="2" id="KW-0624">Polysaccharide degradation</keyword>
<evidence type="ECO:0000256" key="2">
    <source>
        <dbReference type="ARBA" id="ARBA00023326"/>
    </source>
</evidence>
<dbReference type="SUPFAM" id="SSF49452">
    <property type="entry name" value="Starch-binding domain-like"/>
    <property type="match status" value="1"/>
</dbReference>
<accession>A0AAD9M3P4</accession>
<keyword evidence="4" id="KW-0732">Signal</keyword>
<dbReference type="GO" id="GO:0030246">
    <property type="term" value="F:carbohydrate binding"/>
    <property type="evidence" value="ECO:0007669"/>
    <property type="project" value="InterPro"/>
</dbReference>
<comment type="caution">
    <text evidence="5">The sequence shown here is derived from an EMBL/GenBank/DDBJ whole genome shotgun (WGS) entry which is preliminary data.</text>
</comment>
<keyword evidence="6" id="KW-1185">Reference proteome</keyword>
<feature type="region of interest" description="Disordered" evidence="3">
    <location>
        <begin position="90"/>
        <end position="133"/>
    </location>
</feature>
<evidence type="ECO:0000256" key="3">
    <source>
        <dbReference type="SAM" id="MobiDB-lite"/>
    </source>
</evidence>
<feature type="compositionally biased region" description="Low complexity" evidence="3">
    <location>
        <begin position="90"/>
        <end position="130"/>
    </location>
</feature>
<feature type="chain" id="PRO_5042079667" description="Carboxypeptidase regulatory-like domain-containing protein" evidence="4">
    <location>
        <begin position="22"/>
        <end position="643"/>
    </location>
</feature>
<sequence>MRLQTHTLTLVGLLSPVPVKAACSHNNCLRAFIRRSSDVAGFCSTIATASLPETYPPFISTACTGDVASRVTSACKCIASVTSATVTSTPTASTTLTSSSTTSPASSSVISSSTTSSASSPVISSSSTASQPACTPNIKLEGVSESGFNAKDAPFSVKISCTELDTKNVAVYANLEEAENYSVTPEGISFSGFSIGSVLLSVFALDVTGSPIIKSFQLVFGSISMPVSVVGADGNPVSGATVTVNATTYPGVGTFCTTDNTGRCTFDNLPPTTIGLVARAGDNSIAVNGLAASSGLVTLKLMPYVDPDADASFDVANGTTGWSGGTTTSVKVKRDTQLVVSTNGQPNLQSAAKSFPVHPFTKSAYIKYKFVTSEVPGGYFGTQYNDYYSITIRSNTGAFVTVTNSMNALGLGAFDAAGATDWYTLSLPVPSDTESVRYDVGVSNVADALYDSQVIVEKVGDLQCEKCGDCNTCPSDPMCQLSCTDPPIKSCSFYRNCAQAQLGCDSGEYPLAYGEKNCVKISSNVDKFSPAGVDWVWNTMHCLQLRMVPVLQPCTATCASFSAEAFASHTGCYLENGICSLPCLDLIYLFGSVGTDLFTKESLIQAIQVGGGCIDNIKETLKGCGGSVAQLVAIEVILALLGS</sequence>
<dbReference type="AlphaFoldDB" id="A0AAD9M3P4"/>
<proteinExistence type="predicted"/>
<keyword evidence="1" id="KW-0119">Carbohydrate metabolism</keyword>
<name>A0AAD9M3P4_9PEZI</name>
<evidence type="ECO:0000256" key="1">
    <source>
        <dbReference type="ARBA" id="ARBA00023277"/>
    </source>
</evidence>
<reference evidence="5" key="1">
    <citation type="submission" date="2021-06" db="EMBL/GenBank/DDBJ databases">
        <title>Comparative genomics, transcriptomics and evolutionary studies reveal genomic signatures of adaptation to plant cell wall in hemibiotrophic fungi.</title>
        <authorList>
            <consortium name="DOE Joint Genome Institute"/>
            <person name="Baroncelli R."/>
            <person name="Diaz J.F."/>
            <person name="Benocci T."/>
            <person name="Peng M."/>
            <person name="Battaglia E."/>
            <person name="Haridas S."/>
            <person name="Andreopoulos W."/>
            <person name="Labutti K."/>
            <person name="Pangilinan J."/>
            <person name="Floch G.L."/>
            <person name="Makela M.R."/>
            <person name="Henrissat B."/>
            <person name="Grigoriev I.V."/>
            <person name="Crouch J.A."/>
            <person name="De Vries R.P."/>
            <person name="Sukno S.A."/>
            <person name="Thon M.R."/>
        </authorList>
    </citation>
    <scope>NUCLEOTIDE SEQUENCE</scope>
    <source>
        <strain evidence="5">MAFF235873</strain>
    </source>
</reference>
<evidence type="ECO:0000313" key="6">
    <source>
        <dbReference type="Proteomes" id="UP001232148"/>
    </source>
</evidence>
<evidence type="ECO:0000313" key="5">
    <source>
        <dbReference type="EMBL" id="KAK2032009.1"/>
    </source>
</evidence>